<dbReference type="EMBL" id="AP019774">
    <property type="protein sequence ID" value="BCD70620.1"/>
    <property type="molecule type" value="Genomic_DNA"/>
</dbReference>
<dbReference type="AlphaFoldDB" id="A0A6J4D1F2"/>
<evidence type="ECO:0000313" key="2">
    <source>
        <dbReference type="EMBL" id="BCD70620.1"/>
    </source>
</evidence>
<evidence type="ECO:0000313" key="3">
    <source>
        <dbReference type="Proteomes" id="UP000317935"/>
    </source>
</evidence>
<sequence length="348" mass="40086">MLLTGFTLQAEPIFNIFELGVKSAERSLYVAVGRNNITQSVLKDKATLGMYLVQEKTNPNKTYMFEVYANQKGYQEHLKSEQYKEFLKQSPLFLTDHKKKIEVVPEYMGDKKFRQTKSIRVNYVIVGVKNGFNDAFRKVVLEEMQQSIKKEKGVYAIYAATAKDNPNKWYFFEIYKDDAAYQRHRETPHFKKYLAETADMLENKGFVDIQGIELLNKGNLNYVKSDFGGKMTQQIKITMGQQSLHATLEDNSATRALIAKMPFTVRMQNLYGRELVHRLGARALPIGKLRHDACKVGDLIYWPPQGSLVILYKQNGEIFERQQLGHIEQDVSTLGRIKDIEVTFSVEP</sequence>
<dbReference type="InterPro" id="IPR011008">
    <property type="entry name" value="Dimeric_a/b-barrel"/>
</dbReference>
<reference evidence="2 3" key="1">
    <citation type="submission" date="2019-06" db="EMBL/GenBank/DDBJ databases">
        <title>Complete genome sequence of Helicobacter suis SNTW101c.</title>
        <authorList>
            <person name="Rimbara E."/>
            <person name="Suzuki M."/>
            <person name="Matsui H."/>
            <person name="Nakamura M."/>
            <person name="Mori S."/>
            <person name="Shibayama K."/>
        </authorList>
    </citation>
    <scope>NUCLEOTIDE SEQUENCE [LARGE SCALE GENOMIC DNA]</scope>
    <source>
        <strain evidence="2 3">SNTW101c</strain>
    </source>
</reference>
<evidence type="ECO:0000259" key="1">
    <source>
        <dbReference type="PROSITE" id="PS51725"/>
    </source>
</evidence>
<dbReference type="InterPro" id="IPR007138">
    <property type="entry name" value="ABM_dom"/>
</dbReference>
<dbReference type="InterPro" id="IPR041183">
    <property type="entry name" value="Cyclophilin-like"/>
</dbReference>
<protein>
    <recommendedName>
        <fullName evidence="1">ABM domain-containing protein</fullName>
    </recommendedName>
</protein>
<dbReference type="OrthoDB" id="9812754at2"/>
<dbReference type="SUPFAM" id="SSF54909">
    <property type="entry name" value="Dimeric alpha+beta barrel"/>
    <property type="match status" value="2"/>
</dbReference>
<dbReference type="InterPro" id="IPR050744">
    <property type="entry name" value="AI-2_Isomerase_LsrG"/>
</dbReference>
<accession>A0A6J4D1F2</accession>
<organism evidence="2 3">
    <name type="scientific">Helicobacter suis</name>
    <dbReference type="NCBI Taxonomy" id="104628"/>
    <lineage>
        <taxon>Bacteria</taxon>
        <taxon>Pseudomonadati</taxon>
        <taxon>Campylobacterota</taxon>
        <taxon>Epsilonproteobacteria</taxon>
        <taxon>Campylobacterales</taxon>
        <taxon>Helicobacteraceae</taxon>
        <taxon>Helicobacter</taxon>
    </lineage>
</organism>
<dbReference type="InterPro" id="IPR029000">
    <property type="entry name" value="Cyclophilin-like_dom_sf"/>
</dbReference>
<dbReference type="Pfam" id="PF18050">
    <property type="entry name" value="Cyclophil_like2"/>
    <property type="match status" value="1"/>
</dbReference>
<dbReference type="PANTHER" id="PTHR33336:SF3">
    <property type="entry name" value="ABM DOMAIN-CONTAINING PROTEIN"/>
    <property type="match status" value="1"/>
</dbReference>
<dbReference type="Gene3D" id="2.40.100.20">
    <property type="match status" value="1"/>
</dbReference>
<dbReference type="PROSITE" id="PS51725">
    <property type="entry name" value="ABM"/>
    <property type="match status" value="2"/>
</dbReference>
<dbReference type="PANTHER" id="PTHR33336">
    <property type="entry name" value="QUINOL MONOOXYGENASE YGIN-RELATED"/>
    <property type="match status" value="1"/>
</dbReference>
<name>A0A6J4D1F2_9HELI</name>
<dbReference type="SUPFAM" id="SSF50891">
    <property type="entry name" value="Cyclophilin-like"/>
    <property type="match status" value="1"/>
</dbReference>
<dbReference type="Proteomes" id="UP000317935">
    <property type="component" value="Chromosome"/>
</dbReference>
<dbReference type="GO" id="GO:0003824">
    <property type="term" value="F:catalytic activity"/>
    <property type="evidence" value="ECO:0007669"/>
    <property type="project" value="TreeGrafter"/>
</dbReference>
<gene>
    <name evidence="2" type="ORF">SNTW_12650</name>
</gene>
<proteinExistence type="predicted"/>
<dbReference type="Pfam" id="PF03992">
    <property type="entry name" value="ABM"/>
    <property type="match status" value="2"/>
</dbReference>
<dbReference type="Gene3D" id="3.30.70.100">
    <property type="match status" value="1"/>
</dbReference>
<dbReference type="RefSeq" id="WP_143433477.1">
    <property type="nucleotide sequence ID" value="NZ_AP019774.1"/>
</dbReference>
<feature type="domain" description="ABM" evidence="1">
    <location>
        <begin position="13"/>
        <end position="103"/>
    </location>
</feature>
<feature type="domain" description="ABM" evidence="1">
    <location>
        <begin position="120"/>
        <end position="209"/>
    </location>
</feature>